<keyword evidence="2" id="KW-1185">Reference proteome</keyword>
<gene>
    <name evidence="1" type="ORF">MKZ38_006242</name>
</gene>
<name>A0AAD5WNT9_9PEZI</name>
<accession>A0AAD5WNT9</accession>
<sequence length="276" mass="31728">MITYNFASALPPAIRTSLLPENGEDGDALPLRILTCGANELRNLSQPLHNHLVIGPISMYFNIPTDNQTAVSVHTIPIKMGLALWVFRAAALKCKDEFGDEIVPTSMEKWLDVSNIWNHTKIDIWHQDEPMTLMSPSTIIEDIMPTRKGPGYFDEWFYIMFRHFIIDKNPGIDIQMVLWIEVRKRLTTNLRSFLAKKIQQTIPNLYFPGIKNILPLNAIYMLDEMVSGKMIKHLTREKNRSTRDFRQVKALLERELAIRSGMEDSMKKIGITTKMA</sequence>
<evidence type="ECO:0000313" key="2">
    <source>
        <dbReference type="Proteomes" id="UP001201980"/>
    </source>
</evidence>
<evidence type="ECO:0000313" key="1">
    <source>
        <dbReference type="EMBL" id="KAJ2895698.1"/>
    </source>
</evidence>
<comment type="caution">
    <text evidence="1">The sequence shown here is derived from an EMBL/GenBank/DDBJ whole genome shotgun (WGS) entry which is preliminary data.</text>
</comment>
<proteinExistence type="predicted"/>
<organism evidence="1 2">
    <name type="scientific">Zalerion maritima</name>
    <dbReference type="NCBI Taxonomy" id="339359"/>
    <lineage>
        <taxon>Eukaryota</taxon>
        <taxon>Fungi</taxon>
        <taxon>Dikarya</taxon>
        <taxon>Ascomycota</taxon>
        <taxon>Pezizomycotina</taxon>
        <taxon>Sordariomycetes</taxon>
        <taxon>Lulworthiomycetidae</taxon>
        <taxon>Lulworthiales</taxon>
        <taxon>Lulworthiaceae</taxon>
        <taxon>Zalerion</taxon>
    </lineage>
</organism>
<dbReference type="AlphaFoldDB" id="A0AAD5WNT9"/>
<protein>
    <submittedName>
        <fullName evidence="1">Uncharacterized protein</fullName>
    </submittedName>
</protein>
<reference evidence="1" key="1">
    <citation type="submission" date="2022-07" db="EMBL/GenBank/DDBJ databases">
        <title>Draft genome sequence of Zalerion maritima ATCC 34329, a (micro)plastics degrading marine fungus.</title>
        <authorList>
            <person name="Paco A."/>
            <person name="Goncalves M.F.M."/>
            <person name="Rocha-Santos T.A.P."/>
            <person name="Alves A."/>
        </authorList>
    </citation>
    <scope>NUCLEOTIDE SEQUENCE</scope>
    <source>
        <strain evidence="1">ATCC 34329</strain>
    </source>
</reference>
<dbReference type="EMBL" id="JAKWBI020000381">
    <property type="protein sequence ID" value="KAJ2895698.1"/>
    <property type="molecule type" value="Genomic_DNA"/>
</dbReference>
<dbReference type="Proteomes" id="UP001201980">
    <property type="component" value="Unassembled WGS sequence"/>
</dbReference>